<dbReference type="Proteomes" id="UP000007267">
    <property type="component" value="Unassembled WGS sequence"/>
</dbReference>
<dbReference type="InterPro" id="IPR000859">
    <property type="entry name" value="CUB_dom"/>
</dbReference>
<reference evidence="5" key="1">
    <citation type="submission" date="2011-10" db="EMBL/GenBank/DDBJ databases">
        <authorList>
            <consortium name="Soft-shell Turtle Genome Consortium"/>
        </authorList>
    </citation>
    <scope>NUCLEOTIDE SEQUENCE [LARGE SCALE GENOMIC DNA]</scope>
    <source>
        <strain evidence="5">Daiwa-1</strain>
    </source>
</reference>
<dbReference type="HOGENOM" id="CLU_2183098_0_0_1"/>
<evidence type="ECO:0000256" key="2">
    <source>
        <dbReference type="PROSITE-ProRule" id="PRU00059"/>
    </source>
</evidence>
<dbReference type="AlphaFoldDB" id="K7G7A5"/>
<dbReference type="Ensembl" id="ENSPSIT00000016242.1">
    <property type="protein sequence ID" value="ENSPSIP00000016166.1"/>
    <property type="gene ID" value="ENSPSIG00000014427.1"/>
</dbReference>
<keyword evidence="1" id="KW-1015">Disulfide bond</keyword>
<feature type="domain" description="CUB" evidence="3">
    <location>
        <begin position="1"/>
        <end position="55"/>
    </location>
</feature>
<reference evidence="4" key="4">
    <citation type="submission" date="2025-09" db="UniProtKB">
        <authorList>
            <consortium name="Ensembl"/>
        </authorList>
    </citation>
    <scope>IDENTIFICATION</scope>
</reference>
<evidence type="ECO:0000313" key="5">
    <source>
        <dbReference type="Proteomes" id="UP000007267"/>
    </source>
</evidence>
<accession>K7G7A5</accession>
<name>K7G7A5_PELSI</name>
<reference evidence="5" key="2">
    <citation type="journal article" date="2013" name="Nat. Genet.">
        <title>The draft genomes of soft-shell turtle and green sea turtle yield insights into the development and evolution of the turtle-specific body plan.</title>
        <authorList>
            <person name="Wang Z."/>
            <person name="Pascual-Anaya J."/>
            <person name="Zadissa A."/>
            <person name="Li W."/>
            <person name="Niimura Y."/>
            <person name="Huang Z."/>
            <person name="Li C."/>
            <person name="White S."/>
            <person name="Xiong Z."/>
            <person name="Fang D."/>
            <person name="Wang B."/>
            <person name="Ming Y."/>
            <person name="Chen Y."/>
            <person name="Zheng Y."/>
            <person name="Kuraku S."/>
            <person name="Pignatelli M."/>
            <person name="Herrero J."/>
            <person name="Beal K."/>
            <person name="Nozawa M."/>
            <person name="Li Q."/>
            <person name="Wang J."/>
            <person name="Zhang H."/>
            <person name="Yu L."/>
            <person name="Shigenobu S."/>
            <person name="Wang J."/>
            <person name="Liu J."/>
            <person name="Flicek P."/>
            <person name="Searle S."/>
            <person name="Wang J."/>
            <person name="Kuratani S."/>
            <person name="Yin Y."/>
            <person name="Aken B."/>
            <person name="Zhang G."/>
            <person name="Irie N."/>
        </authorList>
    </citation>
    <scope>NUCLEOTIDE SEQUENCE [LARGE SCALE GENOMIC DNA]</scope>
    <source>
        <strain evidence="5">Daiwa-1</strain>
    </source>
</reference>
<dbReference type="STRING" id="13735.ENSPSIP00000016166"/>
<comment type="caution">
    <text evidence="2">Lacks conserved residue(s) required for the propagation of feature annotation.</text>
</comment>
<reference evidence="4" key="3">
    <citation type="submission" date="2025-08" db="UniProtKB">
        <authorList>
            <consortium name="Ensembl"/>
        </authorList>
    </citation>
    <scope>IDENTIFICATION</scope>
</reference>
<dbReference type="EMBL" id="AGCU01012627">
    <property type="status" value="NOT_ANNOTATED_CDS"/>
    <property type="molecule type" value="Genomic_DNA"/>
</dbReference>
<keyword evidence="5" id="KW-1185">Reference proteome</keyword>
<protein>
    <recommendedName>
        <fullName evidence="3">CUB domain-containing protein</fullName>
    </recommendedName>
</protein>
<proteinExistence type="predicted"/>
<sequence length="109" mass="12343">MVEVLDGYTYQVLARFDGRSRPPISFNVSLDFVILYFFSDQFNQAQGFAVVYRALKDKLHQDITAVNQKFTEVITEQANIHINAAQSSKILYVITTSPSHPRNTMPGNS</sequence>
<evidence type="ECO:0000313" key="4">
    <source>
        <dbReference type="Ensembl" id="ENSPSIP00000016166.1"/>
    </source>
</evidence>
<evidence type="ECO:0000259" key="3">
    <source>
        <dbReference type="PROSITE" id="PS01180"/>
    </source>
</evidence>
<dbReference type="EMBL" id="AGCU01012626">
    <property type="status" value="NOT_ANNOTATED_CDS"/>
    <property type="molecule type" value="Genomic_DNA"/>
</dbReference>
<dbReference type="PROSITE" id="PS01180">
    <property type="entry name" value="CUB"/>
    <property type="match status" value="1"/>
</dbReference>
<dbReference type="InterPro" id="IPR035914">
    <property type="entry name" value="Sperma_CUB_dom_sf"/>
</dbReference>
<dbReference type="eggNOG" id="KOG4157">
    <property type="taxonomic scope" value="Eukaryota"/>
</dbReference>
<organism evidence="4 5">
    <name type="scientific">Pelodiscus sinensis</name>
    <name type="common">Chinese softshell turtle</name>
    <name type="synonym">Trionyx sinensis</name>
    <dbReference type="NCBI Taxonomy" id="13735"/>
    <lineage>
        <taxon>Eukaryota</taxon>
        <taxon>Metazoa</taxon>
        <taxon>Chordata</taxon>
        <taxon>Craniata</taxon>
        <taxon>Vertebrata</taxon>
        <taxon>Euteleostomi</taxon>
        <taxon>Archelosauria</taxon>
        <taxon>Testudinata</taxon>
        <taxon>Testudines</taxon>
        <taxon>Cryptodira</taxon>
        <taxon>Trionychia</taxon>
        <taxon>Trionychidae</taxon>
        <taxon>Pelodiscus</taxon>
    </lineage>
</organism>
<dbReference type="GeneTree" id="ENSGT00940000158390"/>
<evidence type="ECO:0000256" key="1">
    <source>
        <dbReference type="ARBA" id="ARBA00023157"/>
    </source>
</evidence>
<dbReference type="SUPFAM" id="SSF49854">
    <property type="entry name" value="Spermadhesin, CUB domain"/>
    <property type="match status" value="1"/>
</dbReference>